<dbReference type="EMBL" id="LAZR01002126">
    <property type="protein sequence ID" value="KKN34125.1"/>
    <property type="molecule type" value="Genomic_DNA"/>
</dbReference>
<dbReference type="GO" id="GO:1902201">
    <property type="term" value="P:negative regulation of bacterial-type flagellum-dependent cell motility"/>
    <property type="evidence" value="ECO:0007669"/>
    <property type="project" value="TreeGrafter"/>
</dbReference>
<dbReference type="Pfam" id="PF00990">
    <property type="entry name" value="GGDEF"/>
    <property type="match status" value="1"/>
</dbReference>
<dbReference type="InterPro" id="IPR043128">
    <property type="entry name" value="Rev_trsase/Diguanyl_cyclase"/>
</dbReference>
<dbReference type="SMART" id="SM00267">
    <property type="entry name" value="GGDEF"/>
    <property type="match status" value="1"/>
</dbReference>
<proteinExistence type="predicted"/>
<dbReference type="SUPFAM" id="SSF55073">
    <property type="entry name" value="Nucleotide cyclase"/>
    <property type="match status" value="1"/>
</dbReference>
<dbReference type="PROSITE" id="PS50887">
    <property type="entry name" value="GGDEF"/>
    <property type="match status" value="1"/>
</dbReference>
<feature type="domain" description="GGDEF" evidence="1">
    <location>
        <begin position="181"/>
        <end position="311"/>
    </location>
</feature>
<comment type="caution">
    <text evidence="2">The sequence shown here is derived from an EMBL/GenBank/DDBJ whole genome shotgun (WGS) entry which is preliminary data.</text>
</comment>
<dbReference type="InterPro" id="IPR050469">
    <property type="entry name" value="Diguanylate_Cyclase"/>
</dbReference>
<dbReference type="GO" id="GO:0005886">
    <property type="term" value="C:plasma membrane"/>
    <property type="evidence" value="ECO:0007669"/>
    <property type="project" value="TreeGrafter"/>
</dbReference>
<reference evidence="2" key="1">
    <citation type="journal article" date="2015" name="Nature">
        <title>Complex archaea that bridge the gap between prokaryotes and eukaryotes.</title>
        <authorList>
            <person name="Spang A."/>
            <person name="Saw J.H."/>
            <person name="Jorgensen S.L."/>
            <person name="Zaremba-Niedzwiedzka K."/>
            <person name="Martijn J."/>
            <person name="Lind A.E."/>
            <person name="van Eijk R."/>
            <person name="Schleper C."/>
            <person name="Guy L."/>
            <person name="Ettema T.J."/>
        </authorList>
    </citation>
    <scope>NUCLEOTIDE SEQUENCE</scope>
</reference>
<dbReference type="PANTHER" id="PTHR45138:SF9">
    <property type="entry name" value="DIGUANYLATE CYCLASE DGCM-RELATED"/>
    <property type="match status" value="1"/>
</dbReference>
<dbReference type="InterPro" id="IPR029787">
    <property type="entry name" value="Nucleotide_cyclase"/>
</dbReference>
<dbReference type="CDD" id="cd01949">
    <property type="entry name" value="GGDEF"/>
    <property type="match status" value="1"/>
</dbReference>
<dbReference type="NCBIfam" id="TIGR00254">
    <property type="entry name" value="GGDEF"/>
    <property type="match status" value="1"/>
</dbReference>
<dbReference type="PANTHER" id="PTHR45138">
    <property type="entry name" value="REGULATORY COMPONENTS OF SENSORY TRANSDUCTION SYSTEM"/>
    <property type="match status" value="1"/>
</dbReference>
<evidence type="ECO:0000259" key="1">
    <source>
        <dbReference type="PROSITE" id="PS50887"/>
    </source>
</evidence>
<dbReference type="InterPro" id="IPR000160">
    <property type="entry name" value="GGDEF_dom"/>
</dbReference>
<dbReference type="GO" id="GO:0043709">
    <property type="term" value="P:cell adhesion involved in single-species biofilm formation"/>
    <property type="evidence" value="ECO:0007669"/>
    <property type="project" value="TreeGrafter"/>
</dbReference>
<name>A0A0F9PQR8_9ZZZZ</name>
<organism evidence="2">
    <name type="scientific">marine sediment metagenome</name>
    <dbReference type="NCBI Taxonomy" id="412755"/>
    <lineage>
        <taxon>unclassified sequences</taxon>
        <taxon>metagenomes</taxon>
        <taxon>ecological metagenomes</taxon>
    </lineage>
</organism>
<accession>A0A0F9PQR8</accession>
<dbReference type="GO" id="GO:0052621">
    <property type="term" value="F:diguanylate cyclase activity"/>
    <property type="evidence" value="ECO:0007669"/>
    <property type="project" value="TreeGrafter"/>
</dbReference>
<gene>
    <name evidence="2" type="ORF">LCGC14_0796720</name>
</gene>
<protein>
    <recommendedName>
        <fullName evidence="1">GGDEF domain-containing protein</fullName>
    </recommendedName>
</protein>
<dbReference type="Gene3D" id="3.30.70.270">
    <property type="match status" value="1"/>
</dbReference>
<evidence type="ECO:0000313" key="2">
    <source>
        <dbReference type="EMBL" id="KKN34125.1"/>
    </source>
</evidence>
<dbReference type="AlphaFoldDB" id="A0A0F9PQR8"/>
<sequence length="315" mass="35828">MDLKSITKLIKSNSWDIIDSWQKSVLNDAQIDTSHSLSSYDLIDGMPVVLLAVAQSIAKPIEQELSKQGVFGGRIHSQAKVRLNQGYSLTEIFREYIWLREKLLESLKSNDVISDEQFILYTRINRTIDEQLLATVQSYSEHYTEHLKKLATTDYLTGLNSRGAFFKQLDSELTRAKRYSHPLSLMILDLDKFKAFNDRFGHLAGDEFLKTFSNFLLRQGRENDFSARLGGDEFTVILPETNINQAMEVAQRFRRNFLKSKILQQTISNIGVSIGIAINDNMNATELYETADMLLLKAKKAGQNKIFSTGQNKAA</sequence>
<dbReference type="FunFam" id="3.30.70.270:FF:000001">
    <property type="entry name" value="Diguanylate cyclase domain protein"/>
    <property type="match status" value="1"/>
</dbReference>